<evidence type="ECO:0000313" key="3">
    <source>
        <dbReference type="EnsemblMetazoa" id="MESCA008569-PA"/>
    </source>
</evidence>
<dbReference type="AlphaFoldDB" id="T1GXL6"/>
<keyword evidence="2" id="KW-0732">Signal</keyword>
<feature type="chain" id="PRO_5004577738" evidence="2">
    <location>
        <begin position="28"/>
        <end position="142"/>
    </location>
</feature>
<proteinExistence type="predicted"/>
<feature type="compositionally biased region" description="Basic and acidic residues" evidence="1">
    <location>
        <begin position="63"/>
        <end position="79"/>
    </location>
</feature>
<dbReference type="EnsemblMetazoa" id="MESCA008569-RA">
    <property type="protein sequence ID" value="MESCA008569-PA"/>
    <property type="gene ID" value="MESCA008569"/>
</dbReference>
<organism evidence="3 4">
    <name type="scientific">Megaselia scalaris</name>
    <name type="common">Humpbacked fly</name>
    <name type="synonym">Phora scalaris</name>
    <dbReference type="NCBI Taxonomy" id="36166"/>
    <lineage>
        <taxon>Eukaryota</taxon>
        <taxon>Metazoa</taxon>
        <taxon>Ecdysozoa</taxon>
        <taxon>Arthropoda</taxon>
        <taxon>Hexapoda</taxon>
        <taxon>Insecta</taxon>
        <taxon>Pterygota</taxon>
        <taxon>Neoptera</taxon>
        <taxon>Endopterygota</taxon>
        <taxon>Diptera</taxon>
        <taxon>Brachycera</taxon>
        <taxon>Muscomorpha</taxon>
        <taxon>Platypezoidea</taxon>
        <taxon>Phoridae</taxon>
        <taxon>Megaseliini</taxon>
        <taxon>Megaselia</taxon>
    </lineage>
</organism>
<feature type="region of interest" description="Disordered" evidence="1">
    <location>
        <begin position="121"/>
        <end position="142"/>
    </location>
</feature>
<keyword evidence="4" id="KW-1185">Reference proteome</keyword>
<feature type="signal peptide" evidence="2">
    <location>
        <begin position="1"/>
        <end position="27"/>
    </location>
</feature>
<accession>T1GXL6</accession>
<dbReference type="Proteomes" id="UP000015102">
    <property type="component" value="Unassembled WGS sequence"/>
</dbReference>
<sequence length="142" mass="15997">MITNNRLKYSSVICLILLSYFILIVLATSNNSDDSEITEEAEHSQIRQTHIKNPPNSAGGSGHDCRTKSSDINFDRSQDSDDMTQNKVAIDNKLENIDLVKSDSDNLVIRFKKFGKNVEESVDNVENSKEIEDSIEETTTNR</sequence>
<evidence type="ECO:0000313" key="4">
    <source>
        <dbReference type="Proteomes" id="UP000015102"/>
    </source>
</evidence>
<dbReference type="EMBL" id="CAQQ02183312">
    <property type="status" value="NOT_ANNOTATED_CDS"/>
    <property type="molecule type" value="Genomic_DNA"/>
</dbReference>
<protein>
    <submittedName>
        <fullName evidence="3">Uncharacterized protein</fullName>
    </submittedName>
</protein>
<dbReference type="HOGENOM" id="CLU_1820628_0_0_1"/>
<reference evidence="3" key="2">
    <citation type="submission" date="2015-06" db="UniProtKB">
        <authorList>
            <consortium name="EnsemblMetazoa"/>
        </authorList>
    </citation>
    <scope>IDENTIFICATION</scope>
</reference>
<reference evidence="4" key="1">
    <citation type="submission" date="2013-02" db="EMBL/GenBank/DDBJ databases">
        <authorList>
            <person name="Hughes D."/>
        </authorList>
    </citation>
    <scope>NUCLEOTIDE SEQUENCE</scope>
    <source>
        <strain>Durham</strain>
        <strain evidence="4">NC isolate 2 -- Noor lab</strain>
    </source>
</reference>
<evidence type="ECO:0000256" key="1">
    <source>
        <dbReference type="SAM" id="MobiDB-lite"/>
    </source>
</evidence>
<evidence type="ECO:0000256" key="2">
    <source>
        <dbReference type="SAM" id="SignalP"/>
    </source>
</evidence>
<name>T1GXL6_MEGSC</name>
<feature type="region of interest" description="Disordered" evidence="1">
    <location>
        <begin position="33"/>
        <end position="85"/>
    </location>
</feature>